<evidence type="ECO:0000313" key="1">
    <source>
        <dbReference type="Proteomes" id="UP000694865"/>
    </source>
</evidence>
<dbReference type="GeneID" id="100375179"/>
<name>A0ABM0GSK3_SACKO</name>
<sequence>MTTKISDAEVKAIAVDVVRKFTSLYNVGKLRQLVELYTTDCKQMAPGNEVKHGREGAMEGLVRMRKYVASYHPHEPDRYGTIKNNELYYASAGFTCYNADGEPLYPGKVVILIKKVDGEYLIYTDCFNYNTTPTK</sequence>
<protein>
    <submittedName>
        <fullName evidence="2">Uncharacterized protein LOC100375179</fullName>
    </submittedName>
</protein>
<dbReference type="RefSeq" id="XP_002736454.1">
    <property type="nucleotide sequence ID" value="XM_002736408.2"/>
</dbReference>
<dbReference type="SUPFAM" id="SSF54427">
    <property type="entry name" value="NTF2-like"/>
    <property type="match status" value="1"/>
</dbReference>
<proteinExistence type="predicted"/>
<keyword evidence="1" id="KW-1185">Reference proteome</keyword>
<organism evidence="1 2">
    <name type="scientific">Saccoglossus kowalevskii</name>
    <name type="common">Acorn worm</name>
    <dbReference type="NCBI Taxonomy" id="10224"/>
    <lineage>
        <taxon>Eukaryota</taxon>
        <taxon>Metazoa</taxon>
        <taxon>Hemichordata</taxon>
        <taxon>Enteropneusta</taxon>
        <taxon>Harrimaniidae</taxon>
        <taxon>Saccoglossus</taxon>
    </lineage>
</organism>
<dbReference type="Proteomes" id="UP000694865">
    <property type="component" value="Unplaced"/>
</dbReference>
<gene>
    <name evidence="2" type="primary">LOC100375179</name>
</gene>
<dbReference type="Gene3D" id="3.10.450.50">
    <property type="match status" value="1"/>
</dbReference>
<accession>A0ABM0GSK3</accession>
<evidence type="ECO:0000313" key="2">
    <source>
        <dbReference type="RefSeq" id="XP_002736454.1"/>
    </source>
</evidence>
<reference evidence="2" key="1">
    <citation type="submission" date="2025-08" db="UniProtKB">
        <authorList>
            <consortium name="RefSeq"/>
        </authorList>
    </citation>
    <scope>IDENTIFICATION</scope>
    <source>
        <tissue evidence="2">Testes</tissue>
    </source>
</reference>
<dbReference type="InterPro" id="IPR032710">
    <property type="entry name" value="NTF2-like_dom_sf"/>
</dbReference>